<sequence length="108" mass="12221">MEKAKGRMKKPAQNGKSHTLQRNPPNSPGNLQEMKTTRIAKKRKTKAALRAETPAMTQETPLQTCRKPVKGLNYCTECCILRETARRLCVWLSNILGFDMNQHGPCCH</sequence>
<comment type="caution">
    <text evidence="2">The sequence shown here is derived from an EMBL/GenBank/DDBJ whole genome shotgun (WGS) entry which is preliminary data.</text>
</comment>
<evidence type="ECO:0000313" key="3">
    <source>
        <dbReference type="Proteomes" id="UP000585614"/>
    </source>
</evidence>
<organism evidence="2 3">
    <name type="scientific">Rhinolophus ferrumequinum</name>
    <name type="common">Greater horseshoe bat</name>
    <dbReference type="NCBI Taxonomy" id="59479"/>
    <lineage>
        <taxon>Eukaryota</taxon>
        <taxon>Metazoa</taxon>
        <taxon>Chordata</taxon>
        <taxon>Craniata</taxon>
        <taxon>Vertebrata</taxon>
        <taxon>Euteleostomi</taxon>
        <taxon>Mammalia</taxon>
        <taxon>Eutheria</taxon>
        <taxon>Laurasiatheria</taxon>
        <taxon>Chiroptera</taxon>
        <taxon>Yinpterochiroptera</taxon>
        <taxon>Rhinolophoidea</taxon>
        <taxon>Rhinolophidae</taxon>
        <taxon>Rhinolophinae</taxon>
        <taxon>Rhinolophus</taxon>
    </lineage>
</organism>
<reference evidence="2 3" key="1">
    <citation type="journal article" date="2020" name="Nature">
        <title>Six reference-quality genomes reveal evolution of bat adaptations.</title>
        <authorList>
            <person name="Jebb D."/>
            <person name="Huang Z."/>
            <person name="Pippel M."/>
            <person name="Hughes G.M."/>
            <person name="Lavrichenko K."/>
            <person name="Devanna P."/>
            <person name="Winkler S."/>
            <person name="Jermiin L.S."/>
            <person name="Skirmuntt E.C."/>
            <person name="Katzourakis A."/>
            <person name="Burkitt-Gray L."/>
            <person name="Ray D.A."/>
            <person name="Sullivan K.A.M."/>
            <person name="Roscito J.G."/>
            <person name="Kirilenko B.M."/>
            <person name="Davalos L.M."/>
            <person name="Corthals A.P."/>
            <person name="Power M.L."/>
            <person name="Jones G."/>
            <person name="Ransome R.D."/>
            <person name="Dechmann D.K.N."/>
            <person name="Locatelli A.G."/>
            <person name="Puechmaille S.J."/>
            <person name="Fedrigo O."/>
            <person name="Jarvis E.D."/>
            <person name="Hiller M."/>
            <person name="Vernes S.C."/>
            <person name="Myers E.W."/>
            <person name="Teeling E.C."/>
        </authorList>
    </citation>
    <scope>NUCLEOTIDE SEQUENCE [LARGE SCALE GENOMIC DNA]</scope>
    <source>
        <strain evidence="2">MRhiFer1</strain>
        <tissue evidence="2">Lung</tissue>
    </source>
</reference>
<protein>
    <submittedName>
        <fullName evidence="2">HDGF like 3</fullName>
    </submittedName>
</protein>
<feature type="compositionally biased region" description="Polar residues" evidence="1">
    <location>
        <begin position="14"/>
        <end position="34"/>
    </location>
</feature>
<name>A0A7J7RAV7_RHIFE</name>
<evidence type="ECO:0000256" key="1">
    <source>
        <dbReference type="SAM" id="MobiDB-lite"/>
    </source>
</evidence>
<evidence type="ECO:0000313" key="2">
    <source>
        <dbReference type="EMBL" id="KAF6273167.1"/>
    </source>
</evidence>
<feature type="region of interest" description="Disordered" evidence="1">
    <location>
        <begin position="1"/>
        <end position="60"/>
    </location>
</feature>
<feature type="compositionally biased region" description="Basic residues" evidence="1">
    <location>
        <begin position="38"/>
        <end position="47"/>
    </location>
</feature>
<gene>
    <name evidence="2" type="ORF">mRhiFer1_006258</name>
</gene>
<dbReference type="EMBL" id="JACAGC010000028">
    <property type="protein sequence ID" value="KAF6273167.1"/>
    <property type="molecule type" value="Genomic_DNA"/>
</dbReference>
<proteinExistence type="predicted"/>
<accession>A0A7J7RAV7</accession>
<feature type="compositionally biased region" description="Basic residues" evidence="1">
    <location>
        <begin position="1"/>
        <end position="10"/>
    </location>
</feature>
<dbReference type="AlphaFoldDB" id="A0A7J7RAV7"/>
<dbReference type="Proteomes" id="UP000585614">
    <property type="component" value="Unassembled WGS sequence"/>
</dbReference>